<dbReference type="HOGENOM" id="CLU_1288920_0_0_1"/>
<dbReference type="InParanoid" id="J4G4B5"/>
<dbReference type="Pfam" id="PF17667">
    <property type="entry name" value="Pkinase_fungal"/>
    <property type="match status" value="1"/>
</dbReference>
<dbReference type="GeneID" id="24096004"/>
<evidence type="ECO:0000313" key="3">
    <source>
        <dbReference type="Proteomes" id="UP000006352"/>
    </source>
</evidence>
<dbReference type="AlphaFoldDB" id="J4G4B5"/>
<feature type="domain" description="Fungal-type protein kinase" evidence="1">
    <location>
        <begin position="108"/>
        <end position="212"/>
    </location>
</feature>
<name>J4G4B5_9APHY</name>
<dbReference type="OrthoDB" id="2791154at2759"/>
<sequence length="214" mass="23976">MKSVDQRNLLACLFQKRHLLKACDGHLIGFIVDALSREWSTSQPADEDTTGARRQRDKRLVKYATECVKELMRGGWSPDAIVLYTNINYDPSGPDCSRNVLTPSRLDSETMGHPEEIAGYLGEPRSASDGSKPLLVAGNWNTRTLHRMVVSPVGRPLETFRSSRELIAVMYDAIQAHRDAWEIAGILHKNICPAVIMMSNDLIAPYGLLIDWEI</sequence>
<dbReference type="Proteomes" id="UP000006352">
    <property type="component" value="Unassembled WGS sequence"/>
</dbReference>
<dbReference type="RefSeq" id="XP_012180376.1">
    <property type="nucleotide sequence ID" value="XM_012324986.1"/>
</dbReference>
<keyword evidence="3" id="KW-1185">Reference proteome</keyword>
<evidence type="ECO:0000313" key="2">
    <source>
        <dbReference type="EMBL" id="CCM01093.1"/>
    </source>
</evidence>
<protein>
    <recommendedName>
        <fullName evidence="1">Fungal-type protein kinase domain-containing protein</fullName>
    </recommendedName>
</protein>
<evidence type="ECO:0000259" key="1">
    <source>
        <dbReference type="Pfam" id="PF17667"/>
    </source>
</evidence>
<gene>
    <name evidence="2" type="ORF">FIBRA_03141</name>
</gene>
<accession>J4G4B5</accession>
<dbReference type="EMBL" id="HE797018">
    <property type="protein sequence ID" value="CCM01093.1"/>
    <property type="molecule type" value="Genomic_DNA"/>
</dbReference>
<organism evidence="2 3">
    <name type="scientific">Fibroporia radiculosa</name>
    <dbReference type="NCBI Taxonomy" id="599839"/>
    <lineage>
        <taxon>Eukaryota</taxon>
        <taxon>Fungi</taxon>
        <taxon>Dikarya</taxon>
        <taxon>Basidiomycota</taxon>
        <taxon>Agaricomycotina</taxon>
        <taxon>Agaricomycetes</taxon>
        <taxon>Polyporales</taxon>
        <taxon>Fibroporiaceae</taxon>
        <taxon>Fibroporia</taxon>
    </lineage>
</organism>
<proteinExistence type="predicted"/>
<reference evidence="2 3" key="1">
    <citation type="journal article" date="2012" name="Appl. Environ. Microbiol.">
        <title>Short-read sequencing for genomic analysis of the brown rot fungus Fibroporia radiculosa.</title>
        <authorList>
            <person name="Tang J.D."/>
            <person name="Perkins A.D."/>
            <person name="Sonstegard T.S."/>
            <person name="Schroeder S.G."/>
            <person name="Burgess S.C."/>
            <person name="Diehl S.V."/>
        </authorList>
    </citation>
    <scope>NUCLEOTIDE SEQUENCE [LARGE SCALE GENOMIC DNA]</scope>
    <source>
        <strain evidence="2 3">TFFH 294</strain>
    </source>
</reference>
<dbReference type="InterPro" id="IPR040976">
    <property type="entry name" value="Pkinase_fungal"/>
</dbReference>